<keyword evidence="1" id="KW-1133">Transmembrane helix</keyword>
<gene>
    <name evidence="3" type="ORF">HINF_LOCUS14969</name>
    <name evidence="2" type="ORF">HINF_LOCUS51884</name>
</gene>
<organism evidence="2">
    <name type="scientific">Hexamita inflata</name>
    <dbReference type="NCBI Taxonomy" id="28002"/>
    <lineage>
        <taxon>Eukaryota</taxon>
        <taxon>Metamonada</taxon>
        <taxon>Diplomonadida</taxon>
        <taxon>Hexamitidae</taxon>
        <taxon>Hexamitinae</taxon>
        <taxon>Hexamita</taxon>
    </lineage>
</organism>
<evidence type="ECO:0000313" key="2">
    <source>
        <dbReference type="EMBL" id="CAI9964239.1"/>
    </source>
</evidence>
<keyword evidence="1" id="KW-0812">Transmembrane</keyword>
<dbReference type="EMBL" id="CATOUU010000972">
    <property type="protein sequence ID" value="CAI9964239.1"/>
    <property type="molecule type" value="Genomic_DNA"/>
</dbReference>
<evidence type="ECO:0000256" key="1">
    <source>
        <dbReference type="SAM" id="Phobius"/>
    </source>
</evidence>
<name>A0AA86UQP6_9EUKA</name>
<proteinExistence type="predicted"/>
<evidence type="ECO:0000313" key="3">
    <source>
        <dbReference type="EMBL" id="CAL5996857.1"/>
    </source>
</evidence>
<dbReference type="AlphaFoldDB" id="A0AA86UQP6"/>
<protein>
    <submittedName>
        <fullName evidence="3">Hypothetical_protein</fullName>
    </submittedName>
</protein>
<reference evidence="3 4" key="2">
    <citation type="submission" date="2024-07" db="EMBL/GenBank/DDBJ databases">
        <authorList>
            <person name="Akdeniz Z."/>
        </authorList>
    </citation>
    <scope>NUCLEOTIDE SEQUENCE [LARGE SCALE GENOMIC DNA]</scope>
</reference>
<keyword evidence="4" id="KW-1185">Reference proteome</keyword>
<dbReference type="EMBL" id="CAXDID020000035">
    <property type="protein sequence ID" value="CAL5996857.1"/>
    <property type="molecule type" value="Genomic_DNA"/>
</dbReference>
<reference evidence="2" key="1">
    <citation type="submission" date="2023-06" db="EMBL/GenBank/DDBJ databases">
        <authorList>
            <person name="Kurt Z."/>
        </authorList>
    </citation>
    <scope>NUCLEOTIDE SEQUENCE</scope>
</reference>
<sequence length="99" mass="11081">MNTSNEDDNGNNAAEIFGSIFGIIFLFTIAYCCNQCAKQAKEFEDEEKQKLLVKQADIVVQLKPDVQELCPIQIPVYAPDIDTISYADYAPPTFKNSLI</sequence>
<feature type="transmembrane region" description="Helical" evidence="1">
    <location>
        <begin position="12"/>
        <end position="33"/>
    </location>
</feature>
<accession>A0AA86UQP6</accession>
<evidence type="ECO:0000313" key="4">
    <source>
        <dbReference type="Proteomes" id="UP001642409"/>
    </source>
</evidence>
<comment type="caution">
    <text evidence="2">The sequence shown here is derived from an EMBL/GenBank/DDBJ whole genome shotgun (WGS) entry which is preliminary data.</text>
</comment>
<dbReference type="Proteomes" id="UP001642409">
    <property type="component" value="Unassembled WGS sequence"/>
</dbReference>
<keyword evidence="1" id="KW-0472">Membrane</keyword>